<feature type="repeat" description="ANK" evidence="3">
    <location>
        <begin position="433"/>
        <end position="465"/>
    </location>
</feature>
<proteinExistence type="predicted"/>
<feature type="compositionally biased region" description="Basic and acidic residues" evidence="4">
    <location>
        <begin position="886"/>
        <end position="895"/>
    </location>
</feature>
<evidence type="ECO:0000256" key="4">
    <source>
        <dbReference type="SAM" id="MobiDB-lite"/>
    </source>
</evidence>
<feature type="repeat" description="ANK" evidence="3">
    <location>
        <begin position="354"/>
        <end position="386"/>
    </location>
</feature>
<dbReference type="SMART" id="SM00248">
    <property type="entry name" value="ANK"/>
    <property type="match status" value="8"/>
</dbReference>
<reference evidence="5" key="1">
    <citation type="submission" date="2014-11" db="EMBL/GenBank/DDBJ databases">
        <title>Molecular phylogeny of cliff fern family Woodsiaceae with morphological implications.</title>
        <authorList>
            <person name="Shao Y.-Z."/>
            <person name="Wei R."/>
            <person name="Zhang X.-C."/>
        </authorList>
    </citation>
    <scope>NUCLEOTIDE SEQUENCE</scope>
</reference>
<feature type="compositionally biased region" description="Basic and acidic residues" evidence="4">
    <location>
        <begin position="968"/>
        <end position="981"/>
    </location>
</feature>
<evidence type="ECO:0000256" key="2">
    <source>
        <dbReference type="ARBA" id="ARBA00023043"/>
    </source>
</evidence>
<dbReference type="Pfam" id="PF13857">
    <property type="entry name" value="Ank_5"/>
    <property type="match status" value="1"/>
</dbReference>
<sequence length="1029" mass="114360">MTETTLPLTKEAFSERLDAWEASLSSSFQTISNKIQLAKKLLKVQEKDATGMQVAAAAAAANDDAVSRVFPQDVVALEVLERRAKEFRKWVQGGVDEIIGRYYKMDLAPLFEMGIGEVIRVFRPVSASVIQREMCSFASGQSDGDALRLCLNVGADLDGLVFGQTALMKAVVIDSLELVQILAREGADLEVKTAWPPSASITAYGGGLNSWVSYGNTVIMSACRLRRWPIVRFLVAEGAQVGATEGGKSVLHLACESAEGQLDSDMGTEPFDPLRLHYKPEEGNPETRSAVCETFRDLFVKSSDEVVKSPVAFRTSGYIRDETFIHFFAWHGFEDLVDLAVSRGVVDIDALEISGLTALQNAAARGKPQMVKFLLERGADVHRLSRDGETAFSLAIPSAPTTTNTEPWFISAVREVLEILLEHGAEVNAEGRDGSTALHRAVQWGNCGIVSFLQEKGASGTRVDTQGETPVTVAIKRAFREKSEGARDVLKTLFRKPAIRNILSISENSGDTFLHLGVRLGDAFLVRFFLSKGVRESVNIRNRRGETPMEEAERCLIENPHNNERQEILQLLVPNFPGRAATTPLLPQPPHQLDPLSSLPTLVHTFTHPPPPSHPPTQQNPFFRPPPPFSNQLSPHPTTLPLSHLRGPFQPQGYQSQLFGSAPLPGPPPAFALYRQVEFHPHPEPAHRGWGQGHWGQRGEVRQDGFALLPTPSVGSNQVPAVSFRPASTPLTTTVCANWRSEEEVPRKEPGSNLPRQQREDREIRRGSDRQGRCGKTRETTMLQRGHRQPGSKTVRKESRDEPKLVRGQREPESKKVQKKAHKETEMARELQEVQERPSEIDELQTGPRVHKSIMEAHGVKSRPREIDELQNGQTEPERHRKAQPVRREITKTDELQEALEEAESTSQREARQVQGEPRKKKKKRRLKRQTGRAEKMKPQAEPEDSPQAPPTTLGGGCSVRQVSTIHITKERRQRDSKEDNLSEVSQTEMPRPHLDPDTATVSTAMSWARVCVRVKTPCDTPVQTMSGK</sequence>
<feature type="compositionally biased region" description="Basic and acidic residues" evidence="4">
    <location>
        <begin position="823"/>
        <end position="840"/>
    </location>
</feature>
<dbReference type="PANTHER" id="PTHR24166:SF48">
    <property type="entry name" value="PROTEIN VAPYRIN"/>
    <property type="match status" value="1"/>
</dbReference>
<dbReference type="Gene3D" id="1.25.40.20">
    <property type="entry name" value="Ankyrin repeat-containing domain"/>
    <property type="match status" value="3"/>
</dbReference>
<feature type="compositionally biased region" description="Basic and acidic residues" evidence="4">
    <location>
        <begin position="932"/>
        <end position="941"/>
    </location>
</feature>
<dbReference type="PROSITE" id="PS50088">
    <property type="entry name" value="ANK_REPEAT"/>
    <property type="match status" value="3"/>
</dbReference>
<keyword evidence="2 3" id="KW-0040">ANK repeat</keyword>
<feature type="compositionally biased region" description="Basic and acidic residues" evidence="4">
    <location>
        <begin position="741"/>
        <end position="750"/>
    </location>
</feature>
<evidence type="ECO:0000313" key="5">
    <source>
        <dbReference type="EMBL" id="CUC09974.1"/>
    </source>
</evidence>
<keyword evidence="1" id="KW-0677">Repeat</keyword>
<feature type="compositionally biased region" description="Basic and acidic residues" evidence="4">
    <location>
        <begin position="757"/>
        <end position="779"/>
    </location>
</feature>
<evidence type="ECO:0000256" key="1">
    <source>
        <dbReference type="ARBA" id="ARBA00022737"/>
    </source>
</evidence>
<dbReference type="PRINTS" id="PR01415">
    <property type="entry name" value="ANKYRIN"/>
</dbReference>
<feature type="region of interest" description="Disordered" evidence="4">
    <location>
        <begin position="741"/>
        <end position="1001"/>
    </location>
</feature>
<protein>
    <submittedName>
        <fullName evidence="5">Uncharacterized protein</fullName>
    </submittedName>
</protein>
<dbReference type="InterPro" id="IPR050889">
    <property type="entry name" value="Dendritic_Spine_Reg/Scaffold"/>
</dbReference>
<name>A0A0K6S8H5_9ALVE</name>
<accession>A0A0K6S8H5</accession>
<dbReference type="AlphaFoldDB" id="A0A0K6S8H5"/>
<dbReference type="Pfam" id="PF12796">
    <property type="entry name" value="Ank_2"/>
    <property type="match status" value="1"/>
</dbReference>
<dbReference type="InterPro" id="IPR036770">
    <property type="entry name" value="Ankyrin_rpt-contain_sf"/>
</dbReference>
<dbReference type="EMBL" id="CDMZ01002170">
    <property type="protein sequence ID" value="CUC09974.1"/>
    <property type="molecule type" value="Genomic_DNA"/>
</dbReference>
<dbReference type="PANTHER" id="PTHR24166">
    <property type="entry name" value="ROLLING PEBBLES, ISOFORM B"/>
    <property type="match status" value="1"/>
</dbReference>
<feature type="compositionally biased region" description="Basic residues" evidence="4">
    <location>
        <begin position="919"/>
        <end position="931"/>
    </location>
</feature>
<organism evidence="5">
    <name type="scientific">Chromera velia CCMP2878</name>
    <dbReference type="NCBI Taxonomy" id="1169474"/>
    <lineage>
        <taxon>Eukaryota</taxon>
        <taxon>Sar</taxon>
        <taxon>Alveolata</taxon>
        <taxon>Colpodellida</taxon>
        <taxon>Chromeraceae</taxon>
        <taxon>Chromera</taxon>
    </lineage>
</organism>
<feature type="compositionally biased region" description="Basic and acidic residues" evidence="4">
    <location>
        <begin position="853"/>
        <end position="868"/>
    </location>
</feature>
<dbReference type="SUPFAM" id="SSF48403">
    <property type="entry name" value="Ankyrin repeat"/>
    <property type="match status" value="2"/>
</dbReference>
<feature type="compositionally biased region" description="Basic and acidic residues" evidence="4">
    <location>
        <begin position="795"/>
        <end position="816"/>
    </location>
</feature>
<dbReference type="PROSITE" id="PS50297">
    <property type="entry name" value="ANK_REP_REGION"/>
    <property type="match status" value="3"/>
</dbReference>
<dbReference type="VEuPathDB" id="CryptoDB:Cvel_6128"/>
<gene>
    <name evidence="5" type="ORF">Cvel_6128.t2.CR1</name>
</gene>
<feature type="repeat" description="ANK" evidence="3">
    <location>
        <begin position="162"/>
        <end position="194"/>
    </location>
</feature>
<evidence type="ECO:0000256" key="3">
    <source>
        <dbReference type="PROSITE-ProRule" id="PRU00023"/>
    </source>
</evidence>
<dbReference type="InterPro" id="IPR002110">
    <property type="entry name" value="Ankyrin_rpt"/>
</dbReference>